<gene>
    <name evidence="2" type="ORF">J2S15_003319</name>
</gene>
<dbReference type="Proteomes" id="UP001230220">
    <property type="component" value="Unassembled WGS sequence"/>
</dbReference>
<keyword evidence="1" id="KW-0812">Transmembrane</keyword>
<proteinExistence type="predicted"/>
<accession>A0ABU0E6X9</accession>
<feature type="transmembrane region" description="Helical" evidence="1">
    <location>
        <begin position="31"/>
        <end position="48"/>
    </location>
</feature>
<comment type="caution">
    <text evidence="2">The sequence shown here is derived from an EMBL/GenBank/DDBJ whole genome shotgun (WGS) entry which is preliminary data.</text>
</comment>
<feature type="transmembrane region" description="Helical" evidence="1">
    <location>
        <begin position="6"/>
        <end position="24"/>
    </location>
</feature>
<keyword evidence="1" id="KW-1133">Transmembrane helix</keyword>
<protein>
    <submittedName>
        <fullName evidence="2">Uncharacterized protein</fullName>
    </submittedName>
</protein>
<dbReference type="RefSeq" id="WP_307410294.1">
    <property type="nucleotide sequence ID" value="NZ_JAUSUR010000007.1"/>
</dbReference>
<reference evidence="2 3" key="1">
    <citation type="submission" date="2023-07" db="EMBL/GenBank/DDBJ databases">
        <title>Genomic Encyclopedia of Type Strains, Phase IV (KMG-IV): sequencing the most valuable type-strain genomes for metagenomic binning, comparative biology and taxonomic classification.</title>
        <authorList>
            <person name="Goeker M."/>
        </authorList>
    </citation>
    <scope>NUCLEOTIDE SEQUENCE [LARGE SCALE GENOMIC DNA]</scope>
    <source>
        <strain evidence="2 3">DSM 16784</strain>
    </source>
</reference>
<organism evidence="2 3">
    <name type="scientific">Breznakia pachnodae</name>
    <dbReference type="NCBI Taxonomy" id="265178"/>
    <lineage>
        <taxon>Bacteria</taxon>
        <taxon>Bacillati</taxon>
        <taxon>Bacillota</taxon>
        <taxon>Erysipelotrichia</taxon>
        <taxon>Erysipelotrichales</taxon>
        <taxon>Erysipelotrichaceae</taxon>
        <taxon>Breznakia</taxon>
    </lineage>
</organism>
<dbReference type="EMBL" id="JAUSUR010000007">
    <property type="protein sequence ID" value="MDQ0362565.1"/>
    <property type="molecule type" value="Genomic_DNA"/>
</dbReference>
<evidence type="ECO:0000313" key="3">
    <source>
        <dbReference type="Proteomes" id="UP001230220"/>
    </source>
</evidence>
<sequence length="137" mass="16061">MNIVYLVILIFSLFLFALLLIATAEDAIQRFVGIGLVVLIVYVFFFQTSTATDIYEYEIENIDEIKELVERKNYSELDKSDIYYNENETLYKQSIANCNVIYGEEYQYKREVTTTFLFNSSINHVTTCELMIIKPDE</sequence>
<keyword evidence="1" id="KW-0472">Membrane</keyword>
<evidence type="ECO:0000256" key="1">
    <source>
        <dbReference type="SAM" id="Phobius"/>
    </source>
</evidence>
<name>A0ABU0E6X9_9FIRM</name>
<evidence type="ECO:0000313" key="2">
    <source>
        <dbReference type="EMBL" id="MDQ0362565.1"/>
    </source>
</evidence>
<keyword evidence="3" id="KW-1185">Reference proteome</keyword>